<dbReference type="PANTHER" id="PTHR10173">
    <property type="entry name" value="METHIONINE SULFOXIDE REDUCTASE"/>
    <property type="match status" value="1"/>
</dbReference>
<accession>A0ABD3SGV5</accession>
<feature type="compositionally biased region" description="Acidic residues" evidence="3">
    <location>
        <begin position="114"/>
        <end position="124"/>
    </location>
</feature>
<name>A0ABD3SGV5_9STRA</name>
<proteinExistence type="inferred from homology"/>
<evidence type="ECO:0000256" key="1">
    <source>
        <dbReference type="ARBA" id="ARBA00007174"/>
    </source>
</evidence>
<comment type="similarity">
    <text evidence="1">Belongs to the MsrB Met sulfoxide reductase family.</text>
</comment>
<evidence type="ECO:0000256" key="3">
    <source>
        <dbReference type="SAM" id="MobiDB-lite"/>
    </source>
</evidence>
<dbReference type="EMBL" id="JALLPB020000035">
    <property type="protein sequence ID" value="KAL3823537.1"/>
    <property type="molecule type" value="Genomic_DNA"/>
</dbReference>
<evidence type="ECO:0000259" key="4">
    <source>
        <dbReference type="PROSITE" id="PS51790"/>
    </source>
</evidence>
<comment type="caution">
    <text evidence="5">The sequence shown here is derived from an EMBL/GenBank/DDBJ whole genome shotgun (WGS) entry which is preliminary data.</text>
</comment>
<dbReference type="InterPro" id="IPR011057">
    <property type="entry name" value="Mss4-like_sf"/>
</dbReference>
<organism evidence="5 6">
    <name type="scientific">Cyclostephanos tholiformis</name>
    <dbReference type="NCBI Taxonomy" id="382380"/>
    <lineage>
        <taxon>Eukaryota</taxon>
        <taxon>Sar</taxon>
        <taxon>Stramenopiles</taxon>
        <taxon>Ochrophyta</taxon>
        <taxon>Bacillariophyta</taxon>
        <taxon>Coscinodiscophyceae</taxon>
        <taxon>Thalassiosirophycidae</taxon>
        <taxon>Stephanodiscales</taxon>
        <taxon>Stephanodiscaceae</taxon>
        <taxon>Cyclostephanos</taxon>
    </lineage>
</organism>
<evidence type="ECO:0000256" key="2">
    <source>
        <dbReference type="ARBA" id="ARBA00023002"/>
    </source>
</evidence>
<dbReference type="Proteomes" id="UP001530377">
    <property type="component" value="Unassembled WGS sequence"/>
</dbReference>
<keyword evidence="2" id="KW-0560">Oxidoreductase</keyword>
<dbReference type="PROSITE" id="PS51790">
    <property type="entry name" value="MSRB"/>
    <property type="match status" value="1"/>
</dbReference>
<reference evidence="5 6" key="1">
    <citation type="submission" date="2024-10" db="EMBL/GenBank/DDBJ databases">
        <title>Updated reference genomes for cyclostephanoid diatoms.</title>
        <authorList>
            <person name="Roberts W.R."/>
            <person name="Alverson A.J."/>
        </authorList>
    </citation>
    <scope>NUCLEOTIDE SEQUENCE [LARGE SCALE GENOMIC DNA]</scope>
    <source>
        <strain evidence="5 6">AJA228-03</strain>
    </source>
</reference>
<dbReference type="InterPro" id="IPR002579">
    <property type="entry name" value="Met_Sox_Rdtase_MsrB_dom"/>
</dbReference>
<keyword evidence="6" id="KW-1185">Reference proteome</keyword>
<dbReference type="Pfam" id="PF01641">
    <property type="entry name" value="SelR"/>
    <property type="match status" value="1"/>
</dbReference>
<dbReference type="Gene3D" id="2.170.150.20">
    <property type="entry name" value="Peptide methionine sulfoxide reductase"/>
    <property type="match status" value="1"/>
</dbReference>
<evidence type="ECO:0000313" key="6">
    <source>
        <dbReference type="Proteomes" id="UP001530377"/>
    </source>
</evidence>
<dbReference type="SUPFAM" id="SSF51316">
    <property type="entry name" value="Mss4-like"/>
    <property type="match status" value="1"/>
</dbReference>
<feature type="region of interest" description="Disordered" evidence="3">
    <location>
        <begin position="113"/>
        <end position="144"/>
    </location>
</feature>
<protein>
    <recommendedName>
        <fullName evidence="4">MsrB domain-containing protein</fullName>
    </recommendedName>
</protein>
<gene>
    <name evidence="5" type="ORF">ACHAXA_007215</name>
</gene>
<sequence>MPYSSILEGEEREGTYACAGCGATHFDSDQKFHSGTGWPSFAGCANDNVEVEDVTKFRYQLSGAEARCRACGGHLGDVFADGYLFPGTPAFVTGRRYCIDGAALAFLPSGGGDGDGDGDGDDDGASYGVVMGDRPPVPVDKNRGGRWRFLG</sequence>
<feature type="domain" description="MsrB" evidence="4">
    <location>
        <begin position="1"/>
        <end position="109"/>
    </location>
</feature>
<evidence type="ECO:0000313" key="5">
    <source>
        <dbReference type="EMBL" id="KAL3823537.1"/>
    </source>
</evidence>
<dbReference type="PANTHER" id="PTHR10173:SF57">
    <property type="entry name" value="PEPTIDE-METHIONINE (R)-S-OXIDE REDUCTASE"/>
    <property type="match status" value="1"/>
</dbReference>
<dbReference type="InterPro" id="IPR028427">
    <property type="entry name" value="Met_Sox_Rdtase_MsrB"/>
</dbReference>
<dbReference type="AlphaFoldDB" id="A0ABD3SGV5"/>
<dbReference type="GO" id="GO:0016491">
    <property type="term" value="F:oxidoreductase activity"/>
    <property type="evidence" value="ECO:0007669"/>
    <property type="project" value="UniProtKB-KW"/>
</dbReference>